<comment type="caution">
    <text evidence="2">The sequence shown here is derived from an EMBL/GenBank/DDBJ whole genome shotgun (WGS) entry which is preliminary data.</text>
</comment>
<keyword evidence="1" id="KW-0472">Membrane</keyword>
<protein>
    <submittedName>
        <fullName evidence="2">VIN3-like protein 2</fullName>
    </submittedName>
</protein>
<reference evidence="2" key="1">
    <citation type="journal article" date="2023" name="GigaByte">
        <title>Genome assembly of the bearded iris, Iris pallida Lam.</title>
        <authorList>
            <person name="Bruccoleri R.E."/>
            <person name="Oakeley E.J."/>
            <person name="Faust A.M.E."/>
            <person name="Altorfer M."/>
            <person name="Dessus-Babus S."/>
            <person name="Burckhardt D."/>
            <person name="Oertli M."/>
            <person name="Naumann U."/>
            <person name="Petersen F."/>
            <person name="Wong J."/>
        </authorList>
    </citation>
    <scope>NUCLEOTIDE SEQUENCE</scope>
    <source>
        <strain evidence="2">GSM-AAB239-AS_SAM_17_03QT</strain>
    </source>
</reference>
<keyword evidence="1" id="KW-0812">Transmembrane</keyword>
<evidence type="ECO:0000313" key="4">
    <source>
        <dbReference type="Proteomes" id="UP001140949"/>
    </source>
</evidence>
<evidence type="ECO:0000313" key="2">
    <source>
        <dbReference type="EMBL" id="KAJ6818877.1"/>
    </source>
</evidence>
<dbReference type="EMBL" id="JANAVB010014998">
    <property type="protein sequence ID" value="KAJ6833504.1"/>
    <property type="molecule type" value="Genomic_DNA"/>
</dbReference>
<dbReference type="AlphaFoldDB" id="A0AAX6FRF1"/>
<keyword evidence="1" id="KW-1133">Transmembrane helix</keyword>
<reference evidence="2" key="2">
    <citation type="submission" date="2023-04" db="EMBL/GenBank/DDBJ databases">
        <authorList>
            <person name="Bruccoleri R.E."/>
            <person name="Oakeley E.J."/>
            <person name="Faust A.-M."/>
            <person name="Dessus-Babus S."/>
            <person name="Altorfer M."/>
            <person name="Burckhardt D."/>
            <person name="Oertli M."/>
            <person name="Naumann U."/>
            <person name="Petersen F."/>
            <person name="Wong J."/>
        </authorList>
    </citation>
    <scope>NUCLEOTIDE SEQUENCE</scope>
    <source>
        <strain evidence="2">GSM-AAB239-AS_SAM_17_03QT</strain>
        <tissue evidence="2">Leaf</tissue>
    </source>
</reference>
<proteinExistence type="predicted"/>
<gene>
    <name evidence="3" type="ORF">M6B38_339705</name>
    <name evidence="2" type="ORF">M6B38_404645</name>
</gene>
<dbReference type="Proteomes" id="UP001140949">
    <property type="component" value="Unassembled WGS sequence"/>
</dbReference>
<evidence type="ECO:0000256" key="1">
    <source>
        <dbReference type="SAM" id="Phobius"/>
    </source>
</evidence>
<feature type="transmembrane region" description="Helical" evidence="1">
    <location>
        <begin position="57"/>
        <end position="79"/>
    </location>
</feature>
<organism evidence="2 4">
    <name type="scientific">Iris pallida</name>
    <name type="common">Sweet iris</name>
    <dbReference type="NCBI Taxonomy" id="29817"/>
    <lineage>
        <taxon>Eukaryota</taxon>
        <taxon>Viridiplantae</taxon>
        <taxon>Streptophyta</taxon>
        <taxon>Embryophyta</taxon>
        <taxon>Tracheophyta</taxon>
        <taxon>Spermatophyta</taxon>
        <taxon>Magnoliopsida</taxon>
        <taxon>Liliopsida</taxon>
        <taxon>Asparagales</taxon>
        <taxon>Iridaceae</taxon>
        <taxon>Iridoideae</taxon>
        <taxon>Irideae</taxon>
        <taxon>Iris</taxon>
    </lineage>
</organism>
<evidence type="ECO:0000313" key="3">
    <source>
        <dbReference type="EMBL" id="KAJ6833504.1"/>
    </source>
</evidence>
<sequence length="94" mass="11058">MFESVAIEYITSICYHHILLILVDYHPTCSYLFTSVHIIEKNANQTSLCLYPISSKAIVVSKCIFMSLAFLVNIFYIWYKIKHINCTLTREWVF</sequence>
<name>A0AAX6FRF1_IRIPA</name>
<accession>A0AAX6FRF1</accession>
<dbReference type="EMBL" id="JANAVB010026800">
    <property type="protein sequence ID" value="KAJ6818877.1"/>
    <property type="molecule type" value="Genomic_DNA"/>
</dbReference>
<keyword evidence="4" id="KW-1185">Reference proteome</keyword>